<organism evidence="1 2">
    <name type="scientific">Ferrimonas marina</name>
    <dbReference type="NCBI Taxonomy" id="299255"/>
    <lineage>
        <taxon>Bacteria</taxon>
        <taxon>Pseudomonadati</taxon>
        <taxon>Pseudomonadota</taxon>
        <taxon>Gammaproteobacteria</taxon>
        <taxon>Alteromonadales</taxon>
        <taxon>Ferrimonadaceae</taxon>
        <taxon>Ferrimonas</taxon>
    </lineage>
</organism>
<dbReference type="AlphaFoldDB" id="A0A1M5UMJ0"/>
<gene>
    <name evidence="1" type="ORF">SAMN02745129_2638</name>
</gene>
<proteinExistence type="predicted"/>
<keyword evidence="2" id="KW-1185">Reference proteome</keyword>
<protein>
    <submittedName>
        <fullName evidence="1">Uncharacterized protein</fullName>
    </submittedName>
</protein>
<sequence>MAGKGVLVTGPEGCGKDRAALAAGQAVKEDPAAYGLDPNTSVHLFNNQMISGDADHARERLVRLLNAFTLSIEEDHRSGLVRGRDLMADFFRRIFSSERPHNAAIKSVKTKGGVGLAIPDMADGKIGRETTLEYDVDKAHQLAIEEERRLLEANDPGAPGSIIKAMRKLNAVLAKHGGFSVLHLYDFHVLDPGGEAAQGFVVELAEAISESEHVCTIFSGARTKSMDMAFAPDKPLGRSLGTSPMYIALMSDNEAKGLVAEVFDGAGLTNVAPEAINQILKLSRNHPATITSLTQAALAEGMANGGGLGVGEVQVAFNNISAQGDRRAREVIKTMAKDGHLDDLAVLQALASQENLKEGGAWHAHPELIVVPDPKSPSMKRRYELSIQRLKASGLIIDSIPGHGSQYPRVANPLMIRELASISVERLREMGFGRQLARGMKNSQKNTLQANISNQPAKYRAFTRLADREERAKDRALYEKNSGPIGPMACR</sequence>
<dbReference type="EMBL" id="FQXG01000003">
    <property type="protein sequence ID" value="SHH64161.1"/>
    <property type="molecule type" value="Genomic_DNA"/>
</dbReference>
<evidence type="ECO:0000313" key="1">
    <source>
        <dbReference type="EMBL" id="SHH64161.1"/>
    </source>
</evidence>
<dbReference type="Proteomes" id="UP000184268">
    <property type="component" value="Unassembled WGS sequence"/>
</dbReference>
<evidence type="ECO:0000313" key="2">
    <source>
        <dbReference type="Proteomes" id="UP000184268"/>
    </source>
</evidence>
<dbReference type="STRING" id="299255.SAMN02745129_2638"/>
<accession>A0A1M5UMJ0</accession>
<reference evidence="1 2" key="1">
    <citation type="submission" date="2016-11" db="EMBL/GenBank/DDBJ databases">
        <authorList>
            <person name="Jaros S."/>
            <person name="Januszkiewicz K."/>
            <person name="Wedrychowicz H."/>
        </authorList>
    </citation>
    <scope>NUCLEOTIDE SEQUENCE [LARGE SCALE GENOMIC DNA]</scope>
    <source>
        <strain evidence="1 2">DSM 16917</strain>
    </source>
</reference>
<name>A0A1M5UMJ0_9GAMM</name>